<evidence type="ECO:0000256" key="8">
    <source>
        <dbReference type="ARBA" id="ARBA00022917"/>
    </source>
</evidence>
<evidence type="ECO:0000256" key="11">
    <source>
        <dbReference type="ARBA" id="ARBA00047904"/>
    </source>
</evidence>
<comment type="subcellular location">
    <subcellularLocation>
        <location evidence="1">Cytoplasm</location>
    </subcellularLocation>
</comment>
<dbReference type="NCBIfam" id="NF003483">
    <property type="entry name" value="PRK05159.1"/>
    <property type="match status" value="1"/>
</dbReference>
<dbReference type="CDD" id="cd04320">
    <property type="entry name" value="AspRS_cyto_N"/>
    <property type="match status" value="1"/>
</dbReference>
<evidence type="ECO:0000313" key="14">
    <source>
        <dbReference type="EMBL" id="CAH7682215.1"/>
    </source>
</evidence>
<dbReference type="PANTHER" id="PTHR43450">
    <property type="entry name" value="ASPARTYL-TRNA SYNTHETASE"/>
    <property type="match status" value="1"/>
</dbReference>
<dbReference type="Proteomes" id="UP001153365">
    <property type="component" value="Unassembled WGS sequence"/>
</dbReference>
<evidence type="ECO:0000256" key="10">
    <source>
        <dbReference type="ARBA" id="ARBA00033155"/>
    </source>
</evidence>
<dbReference type="InterPro" id="IPR004365">
    <property type="entry name" value="NA-bd_OB_tRNA"/>
</dbReference>
<dbReference type="Gene3D" id="2.40.50.140">
    <property type="entry name" value="Nucleic acid-binding proteins"/>
    <property type="match status" value="1"/>
</dbReference>
<feature type="domain" description="Aminoacyl-transfer RNA synthetases class-II family profile" evidence="13">
    <location>
        <begin position="295"/>
        <end position="592"/>
    </location>
</feature>
<comment type="caution">
    <text evidence="14">The sequence shown here is derived from an EMBL/GenBank/DDBJ whole genome shotgun (WGS) entry which is preliminary data.</text>
</comment>
<dbReference type="Pfam" id="PF01336">
    <property type="entry name" value="tRNA_anti-codon"/>
    <property type="match status" value="1"/>
</dbReference>
<dbReference type="Gene3D" id="3.30.930.10">
    <property type="entry name" value="Bira Bifunctional Protein, Domain 2"/>
    <property type="match status" value="1"/>
</dbReference>
<evidence type="ECO:0000256" key="1">
    <source>
        <dbReference type="ARBA" id="ARBA00004496"/>
    </source>
</evidence>
<keyword evidence="5" id="KW-0436">Ligase</keyword>
<dbReference type="GO" id="GO:0005524">
    <property type="term" value="F:ATP binding"/>
    <property type="evidence" value="ECO:0007669"/>
    <property type="project" value="UniProtKB-KW"/>
</dbReference>
<dbReference type="InterPro" id="IPR006195">
    <property type="entry name" value="aa-tRNA-synth_II"/>
</dbReference>
<sequence length="600" mass="68547">MRLLTNSIRSIILTSNQRFISSNLNILSLPLHQSTINNRSIRRMSTDQSVGKQHAVVTPSSQGPHQGQDGQQPISKSALKKLEKEREKQRKKSERQVKLTAEAENDSKQNEEQSRPDHATQNYGRLNSEQSTRQRNNLSWSCIRSLDQTIVGDRVRLQARIHNSRSQSAKLCFLILRQQTSTIQVILSVNQDSVSKQMVKFATGIPLESLVIAEGVLQRPVEDVKTCSVSTLEIKLDRLFLTSEAPSKLPFSLEDASRPHDSIPKDGEQFVTVGPDTRLDNRVLDLRTPVNQAIFKVKSRICNLFRSYLDEQGFIEIHTPKIQGAATESGASVFKLQYFDQTAFLAQSPQLAKQMAIAADFERVYEIGPVFRAENSNTYRHMTEFIGLDLEMTIKEHYHEVIDLIDSMFIHIFKGIQHSCKQEIELIKTQNPNQDFKFLDKTLRLNHREAIAILKDNGHEIDFGDDMGTEQERELGKLIKAKYDTDYYIIDKFPLSIRPFYTMPDPEDPTLSNSYDFFMRGEEIISGAQRINELDKLVERMRLYNIKPDDMRSYLEGFKLGCQNHGGGGIGLERVVMLFFGLGNIRKASLFPRDPKRLEP</sequence>
<dbReference type="CDD" id="cd00776">
    <property type="entry name" value="AsxRS_core"/>
    <property type="match status" value="1"/>
</dbReference>
<dbReference type="NCBIfam" id="TIGR00458">
    <property type="entry name" value="aspS_nondisc"/>
    <property type="match status" value="1"/>
</dbReference>
<accession>A0AAV0B5X7</accession>
<dbReference type="EMBL" id="CALTRL010003946">
    <property type="protein sequence ID" value="CAH7682215.1"/>
    <property type="molecule type" value="Genomic_DNA"/>
</dbReference>
<reference evidence="14" key="1">
    <citation type="submission" date="2022-06" db="EMBL/GenBank/DDBJ databases">
        <authorList>
            <consortium name="SYNGENTA / RWTH Aachen University"/>
        </authorList>
    </citation>
    <scope>NUCLEOTIDE SEQUENCE</scope>
</reference>
<evidence type="ECO:0000259" key="13">
    <source>
        <dbReference type="PROSITE" id="PS50862"/>
    </source>
</evidence>
<dbReference type="GO" id="GO:0005829">
    <property type="term" value="C:cytosol"/>
    <property type="evidence" value="ECO:0007669"/>
    <property type="project" value="TreeGrafter"/>
</dbReference>
<dbReference type="FunFam" id="3.30.930.10:FF:000013">
    <property type="entry name" value="Aspartate--tRNA ligase, cytoplasmic"/>
    <property type="match status" value="1"/>
</dbReference>
<evidence type="ECO:0000256" key="6">
    <source>
        <dbReference type="ARBA" id="ARBA00022741"/>
    </source>
</evidence>
<feature type="compositionally biased region" description="Basic and acidic residues" evidence="12">
    <location>
        <begin position="105"/>
        <end position="118"/>
    </location>
</feature>
<keyword evidence="8" id="KW-0648">Protein biosynthesis</keyword>
<evidence type="ECO:0000256" key="9">
    <source>
        <dbReference type="ARBA" id="ARBA00023146"/>
    </source>
</evidence>
<dbReference type="Pfam" id="PF00152">
    <property type="entry name" value="tRNA-synt_2"/>
    <property type="match status" value="1"/>
</dbReference>
<evidence type="ECO:0000256" key="4">
    <source>
        <dbReference type="ARBA" id="ARBA00022490"/>
    </source>
</evidence>
<evidence type="ECO:0000313" key="15">
    <source>
        <dbReference type="Proteomes" id="UP001153365"/>
    </source>
</evidence>
<keyword evidence="7" id="KW-0067">ATP-binding</keyword>
<dbReference type="GO" id="GO:0004815">
    <property type="term" value="F:aspartate-tRNA ligase activity"/>
    <property type="evidence" value="ECO:0007669"/>
    <property type="project" value="UniProtKB-EC"/>
</dbReference>
<keyword evidence="4" id="KW-0963">Cytoplasm</keyword>
<keyword evidence="15" id="KW-1185">Reference proteome</keyword>
<feature type="compositionally biased region" description="Low complexity" evidence="12">
    <location>
        <begin position="59"/>
        <end position="77"/>
    </location>
</feature>
<evidence type="ECO:0000256" key="3">
    <source>
        <dbReference type="ARBA" id="ARBA00012841"/>
    </source>
</evidence>
<dbReference type="GO" id="GO:0003723">
    <property type="term" value="F:RNA binding"/>
    <property type="evidence" value="ECO:0007669"/>
    <property type="project" value="TreeGrafter"/>
</dbReference>
<evidence type="ECO:0000256" key="7">
    <source>
        <dbReference type="ARBA" id="ARBA00022840"/>
    </source>
</evidence>
<dbReference type="PROSITE" id="PS50862">
    <property type="entry name" value="AA_TRNA_LIGASE_II"/>
    <property type="match status" value="1"/>
</dbReference>
<dbReference type="EC" id="6.1.1.12" evidence="3"/>
<dbReference type="InterPro" id="IPR002312">
    <property type="entry name" value="Asp/Asn-tRNA-synth_IIb"/>
</dbReference>
<keyword evidence="9" id="KW-0030">Aminoacyl-tRNA synthetase</keyword>
<comment type="catalytic activity">
    <reaction evidence="11">
        <text>tRNA(Asp) + L-aspartate + ATP = L-aspartyl-tRNA(Asp) + AMP + diphosphate</text>
        <dbReference type="Rhea" id="RHEA:19649"/>
        <dbReference type="Rhea" id="RHEA-COMP:9660"/>
        <dbReference type="Rhea" id="RHEA-COMP:9678"/>
        <dbReference type="ChEBI" id="CHEBI:29991"/>
        <dbReference type="ChEBI" id="CHEBI:30616"/>
        <dbReference type="ChEBI" id="CHEBI:33019"/>
        <dbReference type="ChEBI" id="CHEBI:78442"/>
        <dbReference type="ChEBI" id="CHEBI:78516"/>
        <dbReference type="ChEBI" id="CHEBI:456215"/>
        <dbReference type="EC" id="6.1.1.12"/>
    </reaction>
</comment>
<dbReference type="InterPro" id="IPR045864">
    <property type="entry name" value="aa-tRNA-synth_II/BPL/LPL"/>
</dbReference>
<dbReference type="PANTHER" id="PTHR43450:SF1">
    <property type="entry name" value="ASPARTATE--TRNA LIGASE, CYTOPLASMIC"/>
    <property type="match status" value="1"/>
</dbReference>
<dbReference type="InterPro" id="IPR004364">
    <property type="entry name" value="Aa-tRNA-synt_II"/>
</dbReference>
<organism evidence="14 15">
    <name type="scientific">Phakopsora pachyrhizi</name>
    <name type="common">Asian soybean rust disease fungus</name>
    <dbReference type="NCBI Taxonomy" id="170000"/>
    <lineage>
        <taxon>Eukaryota</taxon>
        <taxon>Fungi</taxon>
        <taxon>Dikarya</taxon>
        <taxon>Basidiomycota</taxon>
        <taxon>Pucciniomycotina</taxon>
        <taxon>Pucciniomycetes</taxon>
        <taxon>Pucciniales</taxon>
        <taxon>Phakopsoraceae</taxon>
        <taxon>Phakopsora</taxon>
    </lineage>
</organism>
<dbReference type="SUPFAM" id="SSF50249">
    <property type="entry name" value="Nucleic acid-binding proteins"/>
    <property type="match status" value="1"/>
</dbReference>
<evidence type="ECO:0000256" key="2">
    <source>
        <dbReference type="ARBA" id="ARBA00005312"/>
    </source>
</evidence>
<name>A0AAV0B5X7_PHAPC</name>
<feature type="compositionally biased region" description="Polar residues" evidence="12">
    <location>
        <begin position="119"/>
        <end position="134"/>
    </location>
</feature>
<comment type="similarity">
    <text evidence="2">Belongs to the class-II aminoacyl-tRNA synthetase family. Type 2 subfamily.</text>
</comment>
<dbReference type="PRINTS" id="PR01042">
    <property type="entry name" value="TRNASYNTHASP"/>
</dbReference>
<gene>
    <name evidence="14" type="ORF">PPACK8108_LOCUS15000</name>
</gene>
<feature type="region of interest" description="Disordered" evidence="12">
    <location>
        <begin position="43"/>
        <end position="134"/>
    </location>
</feature>
<evidence type="ECO:0000256" key="12">
    <source>
        <dbReference type="SAM" id="MobiDB-lite"/>
    </source>
</evidence>
<dbReference type="GO" id="GO:0017101">
    <property type="term" value="C:aminoacyl-tRNA synthetase multienzyme complex"/>
    <property type="evidence" value="ECO:0007669"/>
    <property type="project" value="TreeGrafter"/>
</dbReference>
<dbReference type="SUPFAM" id="SSF55681">
    <property type="entry name" value="Class II aaRS and biotin synthetases"/>
    <property type="match status" value="1"/>
</dbReference>
<dbReference type="InterPro" id="IPR012340">
    <property type="entry name" value="NA-bd_OB-fold"/>
</dbReference>
<dbReference type="GO" id="GO:0006422">
    <property type="term" value="P:aspartyl-tRNA aminoacylation"/>
    <property type="evidence" value="ECO:0007669"/>
    <property type="project" value="InterPro"/>
</dbReference>
<dbReference type="HAMAP" id="MF_02075">
    <property type="entry name" value="Asp_tRNA_synth_type2"/>
    <property type="match status" value="1"/>
</dbReference>
<keyword evidence="6" id="KW-0547">Nucleotide-binding</keyword>
<proteinExistence type="inferred from homology"/>
<dbReference type="InterPro" id="IPR004523">
    <property type="entry name" value="Asp-tRNA_synthase_2"/>
</dbReference>
<evidence type="ECO:0000256" key="5">
    <source>
        <dbReference type="ARBA" id="ARBA00022598"/>
    </source>
</evidence>
<dbReference type="AlphaFoldDB" id="A0AAV0B5X7"/>
<protein>
    <recommendedName>
        <fullName evidence="3">aspartate--tRNA ligase</fullName>
        <ecNumber evidence="3">6.1.1.12</ecNumber>
    </recommendedName>
    <alternativeName>
        <fullName evidence="10">Aspartyl-tRNA synthetase</fullName>
    </alternativeName>
</protein>